<evidence type="ECO:0000313" key="3">
    <source>
        <dbReference type="Proteomes" id="UP000887226"/>
    </source>
</evidence>
<reference evidence="2" key="1">
    <citation type="journal article" date="2021" name="IMA Fungus">
        <title>Genomic characterization of three marine fungi, including Emericellopsis atlantica sp. nov. with signatures of a generalist lifestyle and marine biomass degradation.</title>
        <authorList>
            <person name="Hagestad O.C."/>
            <person name="Hou L."/>
            <person name="Andersen J.H."/>
            <person name="Hansen E.H."/>
            <person name="Altermark B."/>
            <person name="Li C."/>
            <person name="Kuhnert E."/>
            <person name="Cox R.J."/>
            <person name="Crous P.W."/>
            <person name="Spatafora J.W."/>
            <person name="Lail K."/>
            <person name="Amirebrahimi M."/>
            <person name="Lipzen A."/>
            <person name="Pangilinan J."/>
            <person name="Andreopoulos W."/>
            <person name="Hayes R.D."/>
            <person name="Ng V."/>
            <person name="Grigoriev I.V."/>
            <person name="Jackson S.A."/>
            <person name="Sutton T.D.S."/>
            <person name="Dobson A.D.W."/>
            <person name="Rama T."/>
        </authorList>
    </citation>
    <scope>NUCLEOTIDE SEQUENCE</scope>
    <source>
        <strain evidence="2">TRa3180A</strain>
    </source>
</reference>
<organism evidence="2 3">
    <name type="scientific">Calycina marina</name>
    <dbReference type="NCBI Taxonomy" id="1763456"/>
    <lineage>
        <taxon>Eukaryota</taxon>
        <taxon>Fungi</taxon>
        <taxon>Dikarya</taxon>
        <taxon>Ascomycota</taxon>
        <taxon>Pezizomycotina</taxon>
        <taxon>Leotiomycetes</taxon>
        <taxon>Helotiales</taxon>
        <taxon>Pezizellaceae</taxon>
        <taxon>Calycina</taxon>
    </lineage>
</organism>
<evidence type="ECO:0000256" key="1">
    <source>
        <dbReference type="SAM" id="MobiDB-lite"/>
    </source>
</evidence>
<protein>
    <submittedName>
        <fullName evidence="2">Uncharacterized protein</fullName>
    </submittedName>
</protein>
<comment type="caution">
    <text evidence="2">The sequence shown here is derived from an EMBL/GenBank/DDBJ whole genome shotgun (WGS) entry which is preliminary data.</text>
</comment>
<feature type="region of interest" description="Disordered" evidence="1">
    <location>
        <begin position="19"/>
        <end position="85"/>
    </location>
</feature>
<dbReference type="Proteomes" id="UP000887226">
    <property type="component" value="Unassembled WGS sequence"/>
</dbReference>
<name>A0A9P8CH74_9HELO</name>
<dbReference type="OrthoDB" id="5407653at2759"/>
<dbReference type="GO" id="GO:0043565">
    <property type="term" value="F:sequence-specific DNA binding"/>
    <property type="evidence" value="ECO:0007669"/>
    <property type="project" value="TreeGrafter"/>
</dbReference>
<accession>A0A9P8CH74</accession>
<dbReference type="PANTHER" id="PTHR47792">
    <property type="entry name" value="PROTEIN SOK2-RELATED"/>
    <property type="match status" value="1"/>
</dbReference>
<dbReference type="PANTHER" id="PTHR47792:SF1">
    <property type="entry name" value="PROTEIN SOK2-RELATED"/>
    <property type="match status" value="1"/>
</dbReference>
<proteinExistence type="predicted"/>
<dbReference type="GO" id="GO:0003700">
    <property type="term" value="F:DNA-binding transcription factor activity"/>
    <property type="evidence" value="ECO:0007669"/>
    <property type="project" value="TreeGrafter"/>
</dbReference>
<dbReference type="InterPro" id="IPR029790">
    <property type="entry name" value="EFG1/Phd1/StuA"/>
</dbReference>
<dbReference type="GO" id="GO:0045944">
    <property type="term" value="P:positive regulation of transcription by RNA polymerase II"/>
    <property type="evidence" value="ECO:0007669"/>
    <property type="project" value="TreeGrafter"/>
</dbReference>
<sequence length="193" mass="20927">MEQSYSYNPVLSTAHHPLNQAQAHHHQQHSPTQHTQGGMASPRSIQPLPPLISAPQPYGIQSPPQQAHPHSQSQYPRNPSYGNGYEYRPAAETHYTHQPAANLLSMSSPTGVAPQGYASPSQSTGMSMAAHGGAQRQMDTTGQLPPLGMRSRLTTSVFEEEGSLCFQVDVDGICVARREGPYLPSSHRTLVIV</sequence>
<keyword evidence="3" id="KW-1185">Reference proteome</keyword>
<dbReference type="AlphaFoldDB" id="A0A9P8CH74"/>
<feature type="compositionally biased region" description="Low complexity" evidence="1">
    <location>
        <begin position="61"/>
        <end position="74"/>
    </location>
</feature>
<gene>
    <name evidence="2" type="ORF">BJ878DRAFT_238873</name>
</gene>
<dbReference type="GO" id="GO:0005634">
    <property type="term" value="C:nucleus"/>
    <property type="evidence" value="ECO:0007669"/>
    <property type="project" value="TreeGrafter"/>
</dbReference>
<dbReference type="EMBL" id="MU253786">
    <property type="protein sequence ID" value="KAG9246988.1"/>
    <property type="molecule type" value="Genomic_DNA"/>
</dbReference>
<evidence type="ECO:0000313" key="2">
    <source>
        <dbReference type="EMBL" id="KAG9246988.1"/>
    </source>
</evidence>